<feature type="transmembrane region" description="Helical" evidence="1">
    <location>
        <begin position="20"/>
        <end position="39"/>
    </location>
</feature>
<evidence type="ECO:0000313" key="3">
    <source>
        <dbReference type="Proteomes" id="UP001328107"/>
    </source>
</evidence>
<gene>
    <name evidence="2" type="ORF">PMAYCL1PPCAC_05845</name>
</gene>
<evidence type="ECO:0000256" key="1">
    <source>
        <dbReference type="SAM" id="Phobius"/>
    </source>
</evidence>
<reference evidence="3" key="1">
    <citation type="submission" date="2022-10" db="EMBL/GenBank/DDBJ databases">
        <title>Genome assembly of Pristionchus species.</title>
        <authorList>
            <person name="Yoshida K."/>
            <person name="Sommer R.J."/>
        </authorList>
    </citation>
    <scope>NUCLEOTIDE SEQUENCE [LARGE SCALE GENOMIC DNA]</scope>
    <source>
        <strain evidence="3">RS5460</strain>
    </source>
</reference>
<keyword evidence="1" id="KW-1133">Transmembrane helix</keyword>
<sequence>MYSQSSKHIDPSDYGTHVGYMIVVSVVEISLSVWYLFVFREFFDYLKDRSRELSDDTTLL</sequence>
<keyword evidence="1" id="KW-0472">Membrane</keyword>
<evidence type="ECO:0000313" key="2">
    <source>
        <dbReference type="EMBL" id="GMR35650.1"/>
    </source>
</evidence>
<feature type="non-terminal residue" evidence="2">
    <location>
        <position position="60"/>
    </location>
</feature>
<dbReference type="EMBL" id="BTRK01000002">
    <property type="protein sequence ID" value="GMR35650.1"/>
    <property type="molecule type" value="Genomic_DNA"/>
</dbReference>
<name>A0AAN4ZDD5_9BILA</name>
<dbReference type="Proteomes" id="UP001328107">
    <property type="component" value="Unassembled WGS sequence"/>
</dbReference>
<accession>A0AAN4ZDD5</accession>
<keyword evidence="3" id="KW-1185">Reference proteome</keyword>
<protein>
    <submittedName>
        <fullName evidence="2">Uncharacterized protein</fullName>
    </submittedName>
</protein>
<keyword evidence="1" id="KW-0812">Transmembrane</keyword>
<comment type="caution">
    <text evidence="2">The sequence shown here is derived from an EMBL/GenBank/DDBJ whole genome shotgun (WGS) entry which is preliminary data.</text>
</comment>
<dbReference type="AlphaFoldDB" id="A0AAN4ZDD5"/>
<organism evidence="2 3">
    <name type="scientific">Pristionchus mayeri</name>
    <dbReference type="NCBI Taxonomy" id="1317129"/>
    <lineage>
        <taxon>Eukaryota</taxon>
        <taxon>Metazoa</taxon>
        <taxon>Ecdysozoa</taxon>
        <taxon>Nematoda</taxon>
        <taxon>Chromadorea</taxon>
        <taxon>Rhabditida</taxon>
        <taxon>Rhabditina</taxon>
        <taxon>Diplogasteromorpha</taxon>
        <taxon>Diplogasteroidea</taxon>
        <taxon>Neodiplogasteridae</taxon>
        <taxon>Pristionchus</taxon>
    </lineage>
</organism>
<proteinExistence type="predicted"/>